<evidence type="ECO:0000256" key="1">
    <source>
        <dbReference type="ARBA" id="ARBA00010183"/>
    </source>
</evidence>
<dbReference type="InterPro" id="IPR036389">
    <property type="entry name" value="RNase_III_sf"/>
</dbReference>
<comment type="function">
    <text evidence="8">Digests double-stranded RNA. Involved in the processing of primary rRNA transcript to yield the immediate precursors to the large and small rRNAs (23S and 16S). Processes some mRNAs, and tRNAs when they are encoded in the rRNA operon. Processes pre-crRNA and tracrRNA of type II CRISPR loci if present in the organism.</text>
</comment>
<evidence type="ECO:0000256" key="3">
    <source>
        <dbReference type="ARBA" id="ARBA00022723"/>
    </source>
</evidence>
<dbReference type="InterPro" id="IPR000999">
    <property type="entry name" value="RNase_III_dom"/>
</dbReference>
<name>A0A9D1UG47_9FIRM</name>
<feature type="non-terminal residue" evidence="12">
    <location>
        <position position="1"/>
    </location>
</feature>
<dbReference type="SUPFAM" id="SSF69065">
    <property type="entry name" value="RNase III domain-like"/>
    <property type="match status" value="1"/>
</dbReference>
<dbReference type="Pfam" id="PF14622">
    <property type="entry name" value="Ribonucleas_3_3"/>
    <property type="match status" value="1"/>
</dbReference>
<dbReference type="Gene3D" id="1.10.1520.10">
    <property type="entry name" value="Ribonuclease III domain"/>
    <property type="match status" value="1"/>
</dbReference>
<reference evidence="12" key="2">
    <citation type="submission" date="2021-04" db="EMBL/GenBank/DDBJ databases">
        <authorList>
            <person name="Gilroy R."/>
        </authorList>
    </citation>
    <scope>NUCLEOTIDE SEQUENCE</scope>
    <source>
        <strain evidence="12">421</strain>
    </source>
</reference>
<evidence type="ECO:0000259" key="10">
    <source>
        <dbReference type="PROSITE" id="PS50137"/>
    </source>
</evidence>
<evidence type="ECO:0000256" key="7">
    <source>
        <dbReference type="ARBA" id="ARBA00032486"/>
    </source>
</evidence>
<dbReference type="PROSITE" id="PS50142">
    <property type="entry name" value="RNASE_3_2"/>
    <property type="match status" value="1"/>
</dbReference>
<evidence type="ECO:0000256" key="8">
    <source>
        <dbReference type="ARBA" id="ARBA00049596"/>
    </source>
</evidence>
<proteinExistence type="inferred from homology"/>
<reference evidence="12" key="1">
    <citation type="journal article" date="2021" name="PeerJ">
        <title>Extensive microbial diversity within the chicken gut microbiome revealed by metagenomics and culture.</title>
        <authorList>
            <person name="Gilroy R."/>
            <person name="Ravi A."/>
            <person name="Getino M."/>
            <person name="Pursley I."/>
            <person name="Horton D.L."/>
            <person name="Alikhan N.F."/>
            <person name="Baker D."/>
            <person name="Gharbi K."/>
            <person name="Hall N."/>
            <person name="Watson M."/>
            <person name="Adriaenssens E.M."/>
            <person name="Foster-Nyarko E."/>
            <person name="Jarju S."/>
            <person name="Secka A."/>
            <person name="Antonio M."/>
            <person name="Oren A."/>
            <person name="Chaudhuri R.R."/>
            <person name="La Ragione R."/>
            <person name="Hildebrand F."/>
            <person name="Pallen M.J."/>
        </authorList>
    </citation>
    <scope>NUCLEOTIDE SEQUENCE</scope>
    <source>
        <strain evidence="12">421</strain>
    </source>
</reference>
<accession>A0A9D1UG47</accession>
<protein>
    <recommendedName>
        <fullName evidence="2">Ribonuclease 3</fullName>
    </recommendedName>
    <alternativeName>
        <fullName evidence="7">Ribonuclease III</fullName>
    </alternativeName>
</protein>
<keyword evidence="6 9" id="KW-0694">RNA-binding</keyword>
<dbReference type="PANTHER" id="PTHR14950">
    <property type="entry name" value="DICER-RELATED"/>
    <property type="match status" value="1"/>
</dbReference>
<evidence type="ECO:0000256" key="9">
    <source>
        <dbReference type="PROSITE-ProRule" id="PRU00266"/>
    </source>
</evidence>
<evidence type="ECO:0000259" key="11">
    <source>
        <dbReference type="PROSITE" id="PS50142"/>
    </source>
</evidence>
<dbReference type="EMBL" id="DXGE01000035">
    <property type="protein sequence ID" value="HIW86562.1"/>
    <property type="molecule type" value="Genomic_DNA"/>
</dbReference>
<sequence length="341" mass="39479">FKNTDLMFQAFVRKSYSEENGGENNEVLEFIGDKVLDLIVVKLLAKKYGKIQLAPVGSYDDLELYVSELDEGELTEKKRKLVEKKNLAERMLDLGFSKYLIMSKGDLKNELQYSKSVMEDLFEAIIGAIALDSNWNLKEIQNVVECMLDLENDSEDNENYVNKLQEWSLKRYGVLPDIQLGKLDRYETPNMPLHPSNEIRAPWRYYDVSDADVKKCTIILEEINYKFIGYGYSNSEARSTASKITYEYLKENDLLLSIKDEIDEPNAEDAISQLEILARRGYFSIPTYDFKQTYDKDGNPIWNCVCNINEIEKSFSKKSSSKKDAKKNSAYKMLKYVLEEL</sequence>
<gene>
    <name evidence="12" type="ORF">IAA48_08725</name>
</gene>
<dbReference type="SMART" id="SM00358">
    <property type="entry name" value="DSRM"/>
    <property type="match status" value="1"/>
</dbReference>
<dbReference type="CDD" id="cd00593">
    <property type="entry name" value="RIBOc"/>
    <property type="match status" value="1"/>
</dbReference>
<keyword evidence="5" id="KW-0460">Magnesium</keyword>
<evidence type="ECO:0000313" key="13">
    <source>
        <dbReference type="Proteomes" id="UP000824205"/>
    </source>
</evidence>
<comment type="similarity">
    <text evidence="1">Belongs to the ribonuclease III family.</text>
</comment>
<dbReference type="SMART" id="SM00535">
    <property type="entry name" value="RIBOc"/>
    <property type="match status" value="1"/>
</dbReference>
<evidence type="ECO:0000313" key="12">
    <source>
        <dbReference type="EMBL" id="HIW86562.1"/>
    </source>
</evidence>
<dbReference type="GO" id="GO:0006396">
    <property type="term" value="P:RNA processing"/>
    <property type="evidence" value="ECO:0007669"/>
    <property type="project" value="InterPro"/>
</dbReference>
<dbReference type="Pfam" id="PF00035">
    <property type="entry name" value="dsrm"/>
    <property type="match status" value="1"/>
</dbReference>
<dbReference type="GO" id="GO:0003723">
    <property type="term" value="F:RNA binding"/>
    <property type="evidence" value="ECO:0007669"/>
    <property type="project" value="UniProtKB-UniRule"/>
</dbReference>
<dbReference type="PROSITE" id="PS50137">
    <property type="entry name" value="DS_RBD"/>
    <property type="match status" value="1"/>
</dbReference>
<dbReference type="GO" id="GO:0004525">
    <property type="term" value="F:ribonuclease III activity"/>
    <property type="evidence" value="ECO:0007669"/>
    <property type="project" value="InterPro"/>
</dbReference>
<dbReference type="Gene3D" id="3.30.160.20">
    <property type="match status" value="1"/>
</dbReference>
<dbReference type="GO" id="GO:0046872">
    <property type="term" value="F:metal ion binding"/>
    <property type="evidence" value="ECO:0007669"/>
    <property type="project" value="UniProtKB-KW"/>
</dbReference>
<dbReference type="AlphaFoldDB" id="A0A9D1UG47"/>
<comment type="caution">
    <text evidence="12">The sequence shown here is derived from an EMBL/GenBank/DDBJ whole genome shotgun (WGS) entry which is preliminary data.</text>
</comment>
<feature type="domain" description="DRBM" evidence="10">
    <location>
        <begin position="269"/>
        <end position="339"/>
    </location>
</feature>
<dbReference type="Proteomes" id="UP000824205">
    <property type="component" value="Unassembled WGS sequence"/>
</dbReference>
<organism evidence="12 13">
    <name type="scientific">Candidatus Eubacterium faecipullorum</name>
    <dbReference type="NCBI Taxonomy" id="2838571"/>
    <lineage>
        <taxon>Bacteria</taxon>
        <taxon>Bacillati</taxon>
        <taxon>Bacillota</taxon>
        <taxon>Clostridia</taxon>
        <taxon>Eubacteriales</taxon>
        <taxon>Eubacteriaceae</taxon>
        <taxon>Eubacterium</taxon>
    </lineage>
</organism>
<dbReference type="SUPFAM" id="SSF54768">
    <property type="entry name" value="dsRNA-binding domain-like"/>
    <property type="match status" value="2"/>
</dbReference>
<evidence type="ECO:0000256" key="5">
    <source>
        <dbReference type="ARBA" id="ARBA00022842"/>
    </source>
</evidence>
<evidence type="ECO:0000256" key="4">
    <source>
        <dbReference type="ARBA" id="ARBA00022801"/>
    </source>
</evidence>
<evidence type="ECO:0000256" key="2">
    <source>
        <dbReference type="ARBA" id="ARBA00017706"/>
    </source>
</evidence>
<keyword evidence="4" id="KW-0378">Hydrolase</keyword>
<keyword evidence="3" id="KW-0479">Metal-binding</keyword>
<evidence type="ECO:0000256" key="6">
    <source>
        <dbReference type="ARBA" id="ARBA00022884"/>
    </source>
</evidence>
<dbReference type="PANTHER" id="PTHR14950:SF37">
    <property type="entry name" value="ENDORIBONUCLEASE DICER"/>
    <property type="match status" value="1"/>
</dbReference>
<dbReference type="InterPro" id="IPR014720">
    <property type="entry name" value="dsRBD_dom"/>
</dbReference>
<feature type="domain" description="RNase III" evidence="11">
    <location>
        <begin position="1"/>
        <end position="134"/>
    </location>
</feature>